<feature type="domain" description="Bifunctional inhibitor/plant lipid transfer protein/seed storage helical" evidence="1">
    <location>
        <begin position="44"/>
        <end position="132"/>
    </location>
</feature>
<accession>A0A816XTT5</accession>
<proteinExistence type="predicted"/>
<name>A0A816XTT5_BRANA</name>
<dbReference type="InterPro" id="IPR036312">
    <property type="entry name" value="Bifun_inhib/LTP/seed_sf"/>
</dbReference>
<dbReference type="EMBL" id="HG994355">
    <property type="protein sequence ID" value="CAF2149213.1"/>
    <property type="molecule type" value="Genomic_DNA"/>
</dbReference>
<dbReference type="CDD" id="cd00010">
    <property type="entry name" value="AAI_LTSS"/>
    <property type="match status" value="1"/>
</dbReference>
<evidence type="ECO:0000259" key="1">
    <source>
        <dbReference type="Pfam" id="PF14368"/>
    </source>
</evidence>
<organism evidence="2">
    <name type="scientific">Brassica napus</name>
    <name type="common">Rape</name>
    <dbReference type="NCBI Taxonomy" id="3708"/>
    <lineage>
        <taxon>Eukaryota</taxon>
        <taxon>Viridiplantae</taxon>
        <taxon>Streptophyta</taxon>
        <taxon>Embryophyta</taxon>
        <taxon>Tracheophyta</taxon>
        <taxon>Spermatophyta</taxon>
        <taxon>Magnoliopsida</taxon>
        <taxon>eudicotyledons</taxon>
        <taxon>Gunneridae</taxon>
        <taxon>Pentapetalae</taxon>
        <taxon>rosids</taxon>
        <taxon>malvids</taxon>
        <taxon>Brassicales</taxon>
        <taxon>Brassicaceae</taxon>
        <taxon>Brassiceae</taxon>
        <taxon>Brassica</taxon>
    </lineage>
</organism>
<evidence type="ECO:0000313" key="2">
    <source>
        <dbReference type="EMBL" id="CAF2149213.1"/>
    </source>
</evidence>
<dbReference type="Proteomes" id="UP001295469">
    <property type="component" value="Chromosome A01"/>
</dbReference>
<protein>
    <submittedName>
        <fullName evidence="2">(rape) hypothetical protein</fullName>
    </submittedName>
</protein>
<reference evidence="2" key="1">
    <citation type="submission" date="2021-01" db="EMBL/GenBank/DDBJ databases">
        <authorList>
            <consortium name="Genoscope - CEA"/>
            <person name="William W."/>
        </authorList>
    </citation>
    <scope>NUCLEOTIDE SEQUENCE</scope>
</reference>
<dbReference type="SUPFAM" id="SSF47699">
    <property type="entry name" value="Bifunctional inhibitor/lipid-transfer protein/seed storage 2S albumin"/>
    <property type="match status" value="1"/>
</dbReference>
<dbReference type="AlphaFoldDB" id="A0A816XTT5"/>
<dbReference type="InterPro" id="IPR016140">
    <property type="entry name" value="Bifunc_inhib/LTP/seed_store"/>
</dbReference>
<sequence length="161" mass="17499">RTKESKQTKHLLFTRFRQRSFMAYTNKIPAAAAVATAMLFLAVMMAPRWTEAQTMPNLDPVCTILITDIMTKCYLSGNLAPSTECCDDLKSANSKQVTCLCDNFIAHPSNNNVTQALLEVYHHDCGVADKFVCKAGNSNGGAAKKISASIGLLGLATSLFF</sequence>
<gene>
    <name evidence="2" type="ORF">DARMORV10_A01P13900.1</name>
</gene>
<dbReference type="Pfam" id="PF14368">
    <property type="entry name" value="LTP_2"/>
    <property type="match status" value="1"/>
</dbReference>
<feature type="non-terminal residue" evidence="2">
    <location>
        <position position="1"/>
    </location>
</feature>